<proteinExistence type="predicted"/>
<name>W2U086_NECAM</name>
<evidence type="ECO:0000313" key="1">
    <source>
        <dbReference type="EMBL" id="ETN86712.1"/>
    </source>
</evidence>
<organism evidence="1 2">
    <name type="scientific">Necator americanus</name>
    <name type="common">Human hookworm</name>
    <dbReference type="NCBI Taxonomy" id="51031"/>
    <lineage>
        <taxon>Eukaryota</taxon>
        <taxon>Metazoa</taxon>
        <taxon>Ecdysozoa</taxon>
        <taxon>Nematoda</taxon>
        <taxon>Chromadorea</taxon>
        <taxon>Rhabditida</taxon>
        <taxon>Rhabditina</taxon>
        <taxon>Rhabditomorpha</taxon>
        <taxon>Strongyloidea</taxon>
        <taxon>Ancylostomatidae</taxon>
        <taxon>Bunostominae</taxon>
        <taxon>Necator</taxon>
    </lineage>
</organism>
<protein>
    <submittedName>
        <fullName evidence="1">Uncharacterized protein</fullName>
    </submittedName>
</protein>
<evidence type="ECO:0000313" key="2">
    <source>
        <dbReference type="Proteomes" id="UP000053676"/>
    </source>
</evidence>
<feature type="non-terminal residue" evidence="1">
    <location>
        <position position="60"/>
    </location>
</feature>
<dbReference type="AlphaFoldDB" id="W2U086"/>
<accession>W2U086</accession>
<gene>
    <name evidence="1" type="ORF">NECAME_16187</name>
</gene>
<dbReference type="KEGG" id="nai:NECAME_16187"/>
<sequence>MAKEKKCTFLVERLNSLRSSPNPSCFALQRDASEVEMGDDATEIGCREAMRHQLLHRKYA</sequence>
<dbReference type="Proteomes" id="UP000053676">
    <property type="component" value="Unassembled WGS sequence"/>
</dbReference>
<reference evidence="2" key="1">
    <citation type="journal article" date="2014" name="Nat. Genet.">
        <title>Genome of the human hookworm Necator americanus.</title>
        <authorList>
            <person name="Tang Y.T."/>
            <person name="Gao X."/>
            <person name="Rosa B.A."/>
            <person name="Abubucker S."/>
            <person name="Hallsworth-Pepin K."/>
            <person name="Martin J."/>
            <person name="Tyagi R."/>
            <person name="Heizer E."/>
            <person name="Zhang X."/>
            <person name="Bhonagiri-Palsikar V."/>
            <person name="Minx P."/>
            <person name="Warren W.C."/>
            <person name="Wang Q."/>
            <person name="Zhan B."/>
            <person name="Hotez P.J."/>
            <person name="Sternberg P.W."/>
            <person name="Dougall A."/>
            <person name="Gaze S.T."/>
            <person name="Mulvenna J."/>
            <person name="Sotillo J."/>
            <person name="Ranganathan S."/>
            <person name="Rabelo E.M."/>
            <person name="Wilson R.K."/>
            <person name="Felgner P.L."/>
            <person name="Bethony J."/>
            <person name="Hawdon J.M."/>
            <person name="Gasser R.B."/>
            <person name="Loukas A."/>
            <person name="Mitreva M."/>
        </authorList>
    </citation>
    <scope>NUCLEOTIDE SEQUENCE [LARGE SCALE GENOMIC DNA]</scope>
</reference>
<dbReference type="OrthoDB" id="5822802at2759"/>
<keyword evidence="2" id="KW-1185">Reference proteome</keyword>
<dbReference type="EMBL" id="KI657509">
    <property type="protein sequence ID" value="ETN86712.1"/>
    <property type="molecule type" value="Genomic_DNA"/>
</dbReference>